<feature type="binding site" evidence="6">
    <location>
        <position position="184"/>
    </location>
    <ligand>
        <name>Mg(2+)</name>
        <dbReference type="ChEBI" id="CHEBI:18420"/>
    </ligand>
</feature>
<comment type="catalytic activity">
    <reaction evidence="6">
        <text>2 (2R)-3-phosphoglycerate + 2 H(+) = D-ribulose 1,5-bisphosphate + CO2 + H2O</text>
        <dbReference type="Rhea" id="RHEA:23124"/>
        <dbReference type="ChEBI" id="CHEBI:15377"/>
        <dbReference type="ChEBI" id="CHEBI:15378"/>
        <dbReference type="ChEBI" id="CHEBI:16526"/>
        <dbReference type="ChEBI" id="CHEBI:57870"/>
        <dbReference type="ChEBI" id="CHEBI:58272"/>
        <dbReference type="EC" id="4.1.1.39"/>
    </reaction>
</comment>
<protein>
    <recommendedName>
        <fullName evidence="6">Ribulose bisphosphate carboxylase</fullName>
        <shortName evidence="6">RuBisCO</shortName>
        <ecNumber evidence="6">4.1.1.39</ecNumber>
    </recommendedName>
</protein>
<dbReference type="GO" id="GO:0006196">
    <property type="term" value="P:AMP catabolic process"/>
    <property type="evidence" value="ECO:0007669"/>
    <property type="project" value="UniProtKB-UniRule"/>
</dbReference>
<dbReference type="GO" id="GO:0016491">
    <property type="term" value="F:oxidoreductase activity"/>
    <property type="evidence" value="ECO:0007669"/>
    <property type="project" value="UniProtKB-KW"/>
</dbReference>
<sequence length="430" mass="47713">MSIYGNLEFLNLKSKPKSTDVVVQYKATPVKGVPLKRLCEYIAGESSIGTWTKISTMNPKIAKTLKPHIFYVNEKTNQIKIAYPEQLFETGNMPGIMSSIAGNIFGMKEIKGLRFEDFALTKKHVKAFRGPQFGVQGIRKMTGVKKRPFVGTIVKPKVGLTSAQHAKVAYESWAGGLDIVKDDENLTSMTFNQFDKRMKLTFRARDQSEKETGEKKLYLANITAPYNEMIRRAKIVKKLGGEYIMYDVLTAGWSALHGVRDFCQDNKLAIHGHRAMHGALTRNHDMGISMLVLAKTYRLIGVDTLHIGTAGIGKMHGSENEELIIEQEIERERIKEDISQNILAQDWHGLKPVLAVASGGLSPLQLPQVMKVMGNDIVMQGGGGVHGHPEGTMKGATAFRQAVDAAMENISLSEYAKTHKELAKAIEKWG</sequence>
<comment type="subunit">
    <text evidence="6">Homodimer or homodecamer. In contrast to form I RuBisCO, the form III RuBisCO is composed solely of large subunits.</text>
</comment>
<dbReference type="EMBL" id="LR131761">
    <property type="protein sequence ID" value="VDS11149.1"/>
    <property type="molecule type" value="Genomic_DNA"/>
</dbReference>
<dbReference type="SFLD" id="SFLDG00301">
    <property type="entry name" value="RuBisCO-like_proteins"/>
    <property type="match status" value="1"/>
</dbReference>
<keyword evidence="5 6" id="KW-0120">Carbon dioxide fixation</keyword>
<comment type="function">
    <text evidence="6">Catalyzes the addition of molecular CO(2) and H(2)O to ribulose 1,5-bisphosphate (RuBP), generating two molecules of 3-phosphoglycerate (3-PGA). Functions in an archaeal AMP degradation pathway, together with AMP phosphorylase and R15P isomerase.</text>
</comment>
<name>A0A447IUH8_9ARCH</name>
<dbReference type="GO" id="GO:0016984">
    <property type="term" value="F:ribulose-bisphosphate carboxylase activity"/>
    <property type="evidence" value="ECO:0007669"/>
    <property type="project" value="UniProtKB-UniRule"/>
</dbReference>
<reference evidence="9" key="1">
    <citation type="submission" date="2018-12" db="EMBL/GenBank/DDBJ databases">
        <authorList>
            <person name="Jaffe A."/>
        </authorList>
    </citation>
    <scope>NUCLEOTIDE SEQUENCE</scope>
</reference>
<feature type="modified residue" description="N6-carboxylysine" evidence="6">
    <location>
        <position position="181"/>
    </location>
</feature>
<dbReference type="Gene3D" id="3.20.20.110">
    <property type="entry name" value="Ribulose bisphosphate carboxylase, large subunit, C-terminal domain"/>
    <property type="match status" value="1"/>
</dbReference>
<feature type="domain" description="Ribulose bisphosphate carboxylase large subunit C-terminal" evidence="7">
    <location>
        <begin position="135"/>
        <end position="429"/>
    </location>
</feature>
<dbReference type="EMBL" id="LR131798">
    <property type="protein sequence ID" value="VDS11186.1"/>
    <property type="molecule type" value="Genomic_DNA"/>
</dbReference>
<dbReference type="EC" id="4.1.1.39" evidence="6"/>
<dbReference type="InterPro" id="IPR033966">
    <property type="entry name" value="RuBisCO"/>
</dbReference>
<evidence type="ECO:0000256" key="1">
    <source>
        <dbReference type="ARBA" id="ARBA00022723"/>
    </source>
</evidence>
<evidence type="ECO:0000256" key="5">
    <source>
        <dbReference type="ARBA" id="ARBA00023300"/>
    </source>
</evidence>
<feature type="binding site" description="via carbamate group" evidence="6">
    <location>
        <position position="181"/>
    </location>
    <ligand>
        <name>Mg(2+)</name>
        <dbReference type="ChEBI" id="CHEBI:18420"/>
    </ligand>
</feature>
<feature type="binding site" evidence="6">
    <location>
        <position position="306"/>
    </location>
    <ligand>
        <name>substrate</name>
    </ligand>
</feature>
<dbReference type="Pfam" id="PF02788">
    <property type="entry name" value="RuBisCO_large_N"/>
    <property type="match status" value="1"/>
</dbReference>
<dbReference type="InterPro" id="IPR017443">
    <property type="entry name" value="RuBisCO_lsu_fd_N"/>
</dbReference>
<dbReference type="Gene3D" id="3.30.70.150">
    <property type="entry name" value="RuBisCO large subunit, N-terminal domain"/>
    <property type="match status" value="1"/>
</dbReference>
<feature type="binding site" evidence="6">
    <location>
        <position position="274"/>
    </location>
    <ligand>
        <name>substrate</name>
    </ligand>
</feature>
<keyword evidence="1 6" id="KW-0479">Metal-binding</keyword>
<comment type="cofactor">
    <cofactor evidence="6">
        <name>Mg(2+)</name>
        <dbReference type="ChEBI" id="CHEBI:18420"/>
    </cofactor>
    <text evidence="6">Binds 1 Mg(2+) ion per subunit.</text>
</comment>
<evidence type="ECO:0000313" key="9">
    <source>
        <dbReference type="EMBL" id="VDS11180.1"/>
    </source>
</evidence>
<dbReference type="InterPro" id="IPR017712">
    <property type="entry name" value="RuBisCO_III"/>
</dbReference>
<dbReference type="GO" id="GO:0000287">
    <property type="term" value="F:magnesium ion binding"/>
    <property type="evidence" value="ECO:0007669"/>
    <property type="project" value="UniProtKB-UniRule"/>
</dbReference>
<evidence type="ECO:0000259" key="8">
    <source>
        <dbReference type="Pfam" id="PF02788"/>
    </source>
</evidence>
<evidence type="ECO:0000256" key="6">
    <source>
        <dbReference type="HAMAP-Rule" id="MF_01133"/>
    </source>
</evidence>
<evidence type="ECO:0000256" key="3">
    <source>
        <dbReference type="ARBA" id="ARBA00023002"/>
    </source>
</evidence>
<keyword evidence="2 6" id="KW-0460">Magnesium</keyword>
<dbReference type="NCBIfam" id="TIGR03326">
    <property type="entry name" value="rubisco_III"/>
    <property type="match status" value="1"/>
</dbReference>
<feature type="active site" description="Proton acceptor" evidence="6">
    <location>
        <position position="155"/>
    </location>
</feature>
<feature type="binding site" evidence="6">
    <location>
        <begin position="380"/>
        <end position="383"/>
    </location>
    <ligand>
        <name>substrate</name>
    </ligand>
</feature>
<dbReference type="GO" id="GO:0015977">
    <property type="term" value="P:carbon fixation"/>
    <property type="evidence" value="ECO:0007669"/>
    <property type="project" value="UniProtKB-KW"/>
</dbReference>
<dbReference type="AlphaFoldDB" id="A0A447IUH8"/>
<dbReference type="InterPro" id="IPR036422">
    <property type="entry name" value="RuBisCO_lsu_N_sf"/>
</dbReference>
<dbReference type="EMBL" id="LR131755">
    <property type="protein sequence ID" value="VDS11143.1"/>
    <property type="molecule type" value="Genomic_DNA"/>
</dbReference>
<dbReference type="PANTHER" id="PTHR42704:SF17">
    <property type="entry name" value="RIBULOSE BISPHOSPHATE CARBOXYLASE LARGE CHAIN"/>
    <property type="match status" value="1"/>
</dbReference>
<dbReference type="InterPro" id="IPR000685">
    <property type="entry name" value="RuBisCO_lsu_C"/>
</dbReference>
<dbReference type="PANTHER" id="PTHR42704">
    <property type="entry name" value="RIBULOSE BISPHOSPHATE CARBOXYLASE"/>
    <property type="match status" value="1"/>
</dbReference>
<dbReference type="EMBL" id="LR131792">
    <property type="protein sequence ID" value="VDS11180.1"/>
    <property type="molecule type" value="Genomic_DNA"/>
</dbReference>
<accession>A0A447IUH8</accession>
<comment type="similarity">
    <text evidence="6">Belongs to the RuBisCO large chain family. Type III subfamily.</text>
</comment>
<dbReference type="InterPro" id="IPR036376">
    <property type="entry name" value="RuBisCO_lsu_C_sf"/>
</dbReference>
<feature type="domain" description="Ribulose bisphosphate carboxylase large subunit ferrodoxin-like N-terminal" evidence="8">
    <location>
        <begin position="9"/>
        <end position="121"/>
    </location>
</feature>
<feature type="binding site" evidence="6">
    <location>
        <begin position="358"/>
        <end position="360"/>
    </location>
    <ligand>
        <name>substrate</name>
    </ligand>
</feature>
<comment type="miscellaneous">
    <text evidence="6">Because the Archaea possessing a type III RuBisCO are all anaerobic, it is most likely that only the carboxylase activity of RuBisCO, and not the competitive oxygenase activity (by which RuBP reacts with O(2) to form one molecule of 3-phosphoglycerate and one molecule of 2-phosphoglycolate), is biologically relevant in these strains.</text>
</comment>
<dbReference type="Pfam" id="PF00016">
    <property type="entry name" value="RuBisCO_large"/>
    <property type="match status" value="1"/>
</dbReference>
<dbReference type="SFLD" id="SFLDS00014">
    <property type="entry name" value="RuBisCO"/>
    <property type="match status" value="1"/>
</dbReference>
<organism evidence="9">
    <name type="scientific">uncultured Candidatus Woesearchaeota archaeon</name>
    <dbReference type="NCBI Taxonomy" id="2014372"/>
    <lineage>
        <taxon>Archaea</taxon>
        <taxon>Candidatus Woesearchaeota</taxon>
        <taxon>environmental samples</taxon>
    </lineage>
</organism>
<evidence type="ECO:0000256" key="4">
    <source>
        <dbReference type="ARBA" id="ARBA00023239"/>
    </source>
</evidence>
<feature type="binding site" evidence="6">
    <location>
        <position position="183"/>
    </location>
    <ligand>
        <name>Mg(2+)</name>
        <dbReference type="ChEBI" id="CHEBI:18420"/>
    </ligand>
</feature>
<gene>
    <name evidence="6 9" type="primary">rbcL</name>
</gene>
<feature type="active site" description="Proton acceptor" evidence="6">
    <location>
        <position position="273"/>
    </location>
</feature>
<dbReference type="HAMAP" id="MF_01133">
    <property type="entry name" value="RuBisCO_L_type3"/>
    <property type="match status" value="1"/>
</dbReference>
<keyword evidence="4 6" id="KW-0456">Lyase</keyword>
<evidence type="ECO:0000259" key="7">
    <source>
        <dbReference type="Pfam" id="PF00016"/>
    </source>
</evidence>
<dbReference type="SUPFAM" id="SSF54966">
    <property type="entry name" value="RuBisCO, large subunit, small (N-terminal) domain"/>
    <property type="match status" value="1"/>
</dbReference>
<keyword evidence="3 6" id="KW-0560">Oxidoreductase</keyword>
<feature type="binding site" evidence="6">
    <location>
        <position position="157"/>
    </location>
    <ligand>
        <name>substrate</name>
    </ligand>
</feature>
<proteinExistence type="inferred from homology"/>
<comment type="catalytic activity">
    <reaction evidence="6">
        <text>D-ribulose 1,5-bisphosphate + O2 = 2-phosphoglycolate + (2R)-3-phosphoglycerate + 2 H(+)</text>
        <dbReference type="Rhea" id="RHEA:36631"/>
        <dbReference type="ChEBI" id="CHEBI:15378"/>
        <dbReference type="ChEBI" id="CHEBI:15379"/>
        <dbReference type="ChEBI" id="CHEBI:57870"/>
        <dbReference type="ChEBI" id="CHEBI:58033"/>
        <dbReference type="ChEBI" id="CHEBI:58272"/>
    </reaction>
</comment>
<dbReference type="NCBIfam" id="NF003252">
    <property type="entry name" value="PRK04208.1"/>
    <property type="match status" value="1"/>
</dbReference>
<feature type="site" description="Transition state stabilizer" evidence="6">
    <location>
        <position position="314"/>
    </location>
</feature>
<dbReference type="SUPFAM" id="SSF51649">
    <property type="entry name" value="RuBisCo, C-terminal domain"/>
    <property type="match status" value="1"/>
</dbReference>
<evidence type="ECO:0000256" key="2">
    <source>
        <dbReference type="ARBA" id="ARBA00022842"/>
    </source>
</evidence>